<accession>A0AAN9ARX4</accession>
<evidence type="ECO:0000256" key="2">
    <source>
        <dbReference type="ARBA" id="ARBA00012573"/>
    </source>
</evidence>
<dbReference type="EC" id="4.6.1.16" evidence="2"/>
<dbReference type="Pfam" id="PF01974">
    <property type="entry name" value="tRNA_int_endo"/>
    <property type="match status" value="1"/>
</dbReference>
<feature type="compositionally biased region" description="Basic and acidic residues" evidence="4">
    <location>
        <begin position="137"/>
        <end position="157"/>
    </location>
</feature>
<feature type="compositionally biased region" description="Basic and acidic residues" evidence="4">
    <location>
        <begin position="271"/>
        <end position="293"/>
    </location>
</feature>
<feature type="region of interest" description="Disordered" evidence="4">
    <location>
        <begin position="366"/>
        <end position="441"/>
    </location>
</feature>
<dbReference type="GO" id="GO:0000214">
    <property type="term" value="C:tRNA-intron endonuclease complex"/>
    <property type="evidence" value="ECO:0007669"/>
    <property type="project" value="TreeGrafter"/>
</dbReference>
<evidence type="ECO:0000313" key="7">
    <source>
        <dbReference type="Proteomes" id="UP001374579"/>
    </source>
</evidence>
<dbReference type="GO" id="GO:0000213">
    <property type="term" value="F:tRNA-intron lyase activity"/>
    <property type="evidence" value="ECO:0007669"/>
    <property type="project" value="UniProtKB-EC"/>
</dbReference>
<comment type="caution">
    <text evidence="6">The sequence shown here is derived from an EMBL/GenBank/DDBJ whole genome shotgun (WGS) entry which is preliminary data.</text>
</comment>
<dbReference type="InterPro" id="IPR036167">
    <property type="entry name" value="tRNA_intron_Endo_cat-like_sf"/>
</dbReference>
<gene>
    <name evidence="6" type="ORF">V1264_009613</name>
</gene>
<dbReference type="Gene3D" id="3.40.1350.10">
    <property type="match status" value="1"/>
</dbReference>
<evidence type="ECO:0000259" key="5">
    <source>
        <dbReference type="Pfam" id="PF01974"/>
    </source>
</evidence>
<feature type="region of interest" description="Disordered" evidence="4">
    <location>
        <begin position="137"/>
        <end position="294"/>
    </location>
</feature>
<evidence type="ECO:0000256" key="3">
    <source>
        <dbReference type="ARBA" id="ARBA00034031"/>
    </source>
</evidence>
<feature type="compositionally biased region" description="Polar residues" evidence="4">
    <location>
        <begin position="422"/>
        <end position="436"/>
    </location>
</feature>
<dbReference type="SUPFAM" id="SSF53032">
    <property type="entry name" value="tRNA-intron endonuclease catalytic domain-like"/>
    <property type="match status" value="1"/>
</dbReference>
<feature type="domain" description="tRNA intron endonuclease catalytic" evidence="5">
    <location>
        <begin position="540"/>
        <end position="633"/>
    </location>
</feature>
<comment type="catalytic activity">
    <reaction evidence="3">
        <text>pretRNA = a 3'-half-tRNA molecule with a 5'-OH end + a 5'-half-tRNA molecule with a 2',3'-cyclic phosphate end + an intron with a 2',3'-cyclic phosphate and a 5'-hydroxyl terminus.</text>
        <dbReference type="EC" id="4.6.1.16"/>
    </reaction>
</comment>
<dbReference type="PANTHER" id="PTHR21227:SF0">
    <property type="entry name" value="TRNA-SPLICING ENDONUCLEASE SUBUNIT SEN2"/>
    <property type="match status" value="1"/>
</dbReference>
<comment type="similarity">
    <text evidence="1">Belongs to the tRNA-intron endonuclease family.</text>
</comment>
<dbReference type="GO" id="GO:0005737">
    <property type="term" value="C:cytoplasm"/>
    <property type="evidence" value="ECO:0007669"/>
    <property type="project" value="TreeGrafter"/>
</dbReference>
<sequence>MPKARPISQQRKRRVRVSKSAAFPVPIETVTGESASGRNWFYYTACLEDTGVMVKHSGDMEFLYKMGFFGKGSMSRGQPQWSEHWRVVTLPRQQACSSGQQSMLRAKVTSRRRYMTHLKWHLLSEGDSAGLDMLQKDQQHVTEDQSRDSSTKPDVKNPHHHSISNQDFSQSEAVAPKTEMSLNAEEFSEHTAADVDMKSPQRQPDWGEEEGDEDLWGAEDISVSKKDAEVPAMSWDSSAPGDADFWGTASGSGANKSDQKQECVNLSSVSDKVKEGEHPNHKGSLEKAERSHSLTDSTEVIEKSAAEHSVFSQSTVNNSLSEESTVKDKATLCDRNQQTSVKLTTFGSVCDKKTTAKCEAVEASVVTSNAEHTPSLHNENTPSRQPASEIDHSTEDTNTNCSNRTVKKSDTALSCDDDENTHNSQNENATGSTSSGEVERSEFCERSDDIAVASGNTLFVTPDSDEERPLGDGKVCRMKTRWRPVVKRDPFPVKENLHLSYEEAYFLSYGLGCLTVLDSQQTAMDLENMWREFCQRQPSFLPNYIAYHHYRSKNWVPKTGLKFGCTFLLYKDGPPFYHGSYSVVVKFVDVEGKPVEGFGDQRQFSWTSLAGLKRITEHVGKELMFCYVIKPKDMTAEDVMSPKCVTHFQIKEMVVSRWVSSQEREGKALEEIP</sequence>
<feature type="compositionally biased region" description="Acidic residues" evidence="4">
    <location>
        <begin position="206"/>
        <end position="217"/>
    </location>
</feature>
<dbReference type="EMBL" id="JBAMIC010000022">
    <property type="protein sequence ID" value="KAK7092002.1"/>
    <property type="molecule type" value="Genomic_DNA"/>
</dbReference>
<keyword evidence="7" id="KW-1185">Reference proteome</keyword>
<reference evidence="6 7" key="1">
    <citation type="submission" date="2024-02" db="EMBL/GenBank/DDBJ databases">
        <title>Chromosome-scale genome assembly of the rough periwinkle Littorina saxatilis.</title>
        <authorList>
            <person name="De Jode A."/>
            <person name="Faria R."/>
            <person name="Formenti G."/>
            <person name="Sims Y."/>
            <person name="Smith T.P."/>
            <person name="Tracey A."/>
            <person name="Wood J.M.D."/>
            <person name="Zagrodzka Z.B."/>
            <person name="Johannesson K."/>
            <person name="Butlin R.K."/>
            <person name="Leder E.H."/>
        </authorList>
    </citation>
    <scope>NUCLEOTIDE SEQUENCE [LARGE SCALE GENOMIC DNA]</scope>
    <source>
        <strain evidence="6">Snail1</strain>
        <tissue evidence="6">Muscle</tissue>
    </source>
</reference>
<evidence type="ECO:0000313" key="6">
    <source>
        <dbReference type="EMBL" id="KAK7092002.1"/>
    </source>
</evidence>
<dbReference type="InterPro" id="IPR006677">
    <property type="entry name" value="tRNA_intron_Endonuc_cat-like"/>
</dbReference>
<dbReference type="AlphaFoldDB" id="A0AAN9ARX4"/>
<protein>
    <recommendedName>
        <fullName evidence="2">tRNA-intron lyase</fullName>
        <ecNumber evidence="2">4.6.1.16</ecNumber>
    </recommendedName>
</protein>
<dbReference type="GO" id="GO:0000379">
    <property type="term" value="P:tRNA-type intron splice site recognition and cleavage"/>
    <property type="evidence" value="ECO:0007669"/>
    <property type="project" value="TreeGrafter"/>
</dbReference>
<feature type="compositionally biased region" description="Polar residues" evidence="4">
    <location>
        <begin position="366"/>
        <end position="386"/>
    </location>
</feature>
<dbReference type="PANTHER" id="PTHR21227">
    <property type="entry name" value="TRNA-SPLICING ENDONUCLEASE SUBUNIT SEN2"/>
    <property type="match status" value="1"/>
</dbReference>
<organism evidence="6 7">
    <name type="scientific">Littorina saxatilis</name>
    <dbReference type="NCBI Taxonomy" id="31220"/>
    <lineage>
        <taxon>Eukaryota</taxon>
        <taxon>Metazoa</taxon>
        <taxon>Spiralia</taxon>
        <taxon>Lophotrochozoa</taxon>
        <taxon>Mollusca</taxon>
        <taxon>Gastropoda</taxon>
        <taxon>Caenogastropoda</taxon>
        <taxon>Littorinimorpha</taxon>
        <taxon>Littorinoidea</taxon>
        <taxon>Littorinidae</taxon>
        <taxon>Littorina</taxon>
    </lineage>
</organism>
<feature type="compositionally biased region" description="Basic and acidic residues" evidence="4">
    <location>
        <begin position="187"/>
        <end position="199"/>
    </location>
</feature>
<name>A0AAN9ARX4_9CAEN</name>
<dbReference type="InterPro" id="IPR011856">
    <property type="entry name" value="tRNA_endonuc-like_dom_sf"/>
</dbReference>
<feature type="compositionally biased region" description="Polar residues" evidence="4">
    <location>
        <begin position="163"/>
        <end position="172"/>
    </location>
</feature>
<evidence type="ECO:0000256" key="4">
    <source>
        <dbReference type="SAM" id="MobiDB-lite"/>
    </source>
</evidence>
<dbReference type="CDD" id="cd22363">
    <property type="entry name" value="tRNA-intron_lyase_C"/>
    <property type="match status" value="1"/>
</dbReference>
<dbReference type="Proteomes" id="UP001374579">
    <property type="component" value="Unassembled WGS sequence"/>
</dbReference>
<dbReference type="InterPro" id="IPR006676">
    <property type="entry name" value="tRNA_splic"/>
</dbReference>
<feature type="compositionally biased region" description="Polar residues" evidence="4">
    <location>
        <begin position="249"/>
        <end position="270"/>
    </location>
</feature>
<proteinExistence type="inferred from homology"/>
<evidence type="ECO:0000256" key="1">
    <source>
        <dbReference type="ARBA" id="ARBA00008078"/>
    </source>
</evidence>
<dbReference type="GO" id="GO:0003676">
    <property type="term" value="F:nucleic acid binding"/>
    <property type="evidence" value="ECO:0007669"/>
    <property type="project" value="InterPro"/>
</dbReference>